<feature type="compositionally biased region" description="Basic and acidic residues" evidence="1">
    <location>
        <begin position="46"/>
        <end position="57"/>
    </location>
</feature>
<evidence type="ECO:0000313" key="2">
    <source>
        <dbReference type="EMBL" id="MFC4356669.1"/>
    </source>
</evidence>
<feature type="region of interest" description="Disordered" evidence="1">
    <location>
        <begin position="276"/>
        <end position="303"/>
    </location>
</feature>
<reference evidence="2 3" key="1">
    <citation type="journal article" date="2019" name="Int. J. Syst. Evol. Microbiol.">
        <title>The Global Catalogue of Microorganisms (GCM) 10K type strain sequencing project: providing services to taxonomists for standard genome sequencing and annotation.</title>
        <authorList>
            <consortium name="The Broad Institute Genomics Platform"/>
            <consortium name="The Broad Institute Genome Sequencing Center for Infectious Disease"/>
            <person name="Wu L."/>
            <person name="Ma J."/>
        </authorList>
    </citation>
    <scope>NUCLEOTIDE SEQUENCE [LARGE SCALE GENOMIC DNA]</scope>
    <source>
        <strain evidence="2 3">CGMCC 1.12553</strain>
    </source>
</reference>
<dbReference type="AlphaFoldDB" id="A0ABD5P7F4"/>
<sequence length="325" mass="35483">MPSSRRALLAAGASALSVGCLGATNADPTDRESETDPTGTETTEDEPARRSTDDCTRGVDVEIAPFAPVEDLPTPLTDERRRILVAAVETGGHDVSSYGRQPVEDGTLFEHDGAFYRGSGSITDSETVPARRVDLSWSRERTAPANATVFEYDELPEPDRVALDYLVFGPVGSRPGGHPREGLSATDSPAPFPNVEDSTLVAEGGGWVRWKGREYEVEVGREDSMTRRTYRFTTREVAPDAGAFRSWAAEQYLFAESALSPPARRAVERAVAEDGYRDCDEPESETTALRKSLPASKALPRSGGRSWYVAVDGDRRRVSLREWVV</sequence>
<evidence type="ECO:0000313" key="3">
    <source>
        <dbReference type="Proteomes" id="UP001595921"/>
    </source>
</evidence>
<organism evidence="2 3">
    <name type="scientific">Halobium salinum</name>
    <dbReference type="NCBI Taxonomy" id="1364940"/>
    <lineage>
        <taxon>Archaea</taxon>
        <taxon>Methanobacteriati</taxon>
        <taxon>Methanobacteriota</taxon>
        <taxon>Stenosarchaea group</taxon>
        <taxon>Halobacteria</taxon>
        <taxon>Halobacteriales</taxon>
        <taxon>Haloferacaceae</taxon>
        <taxon>Halobium</taxon>
    </lineage>
</organism>
<accession>A0ABD5P7F4</accession>
<dbReference type="Proteomes" id="UP001595921">
    <property type="component" value="Unassembled WGS sequence"/>
</dbReference>
<dbReference type="RefSeq" id="WP_267625108.1">
    <property type="nucleotide sequence ID" value="NZ_JAODIW010000010.1"/>
</dbReference>
<protein>
    <submittedName>
        <fullName evidence="2">Uncharacterized protein</fullName>
    </submittedName>
</protein>
<name>A0ABD5P7F4_9EURY</name>
<feature type="region of interest" description="Disordered" evidence="1">
    <location>
        <begin position="20"/>
        <end position="57"/>
    </location>
</feature>
<dbReference type="EMBL" id="JBHSDS010000002">
    <property type="protein sequence ID" value="MFC4356669.1"/>
    <property type="molecule type" value="Genomic_DNA"/>
</dbReference>
<evidence type="ECO:0000256" key="1">
    <source>
        <dbReference type="SAM" id="MobiDB-lite"/>
    </source>
</evidence>
<gene>
    <name evidence="2" type="ORF">ACFO0N_01760</name>
</gene>
<dbReference type="PROSITE" id="PS51257">
    <property type="entry name" value="PROKAR_LIPOPROTEIN"/>
    <property type="match status" value="1"/>
</dbReference>
<comment type="caution">
    <text evidence="2">The sequence shown here is derived from an EMBL/GenBank/DDBJ whole genome shotgun (WGS) entry which is preliminary data.</text>
</comment>
<proteinExistence type="predicted"/>
<keyword evidence="3" id="KW-1185">Reference proteome</keyword>